<dbReference type="EMBL" id="CP019655">
    <property type="protein sequence ID" value="AVF27641.1"/>
    <property type="molecule type" value="Genomic_DNA"/>
</dbReference>
<accession>A0A2L1U411</accession>
<dbReference type="AlphaFoldDB" id="A0A2L1U411"/>
<sequence length="406" mass="45302" precursor="true">MLRKKRPLLIAAALCVLLILAVAGGWITLHERNSASESNHESSEIPNYSPDPSPSALPSASPVPRETRAKITLSAVGDILIHDSVYKDAYKKGQGKTYHFDPMFARVKSLMEQADITFANQESIAGGAEIGLSSYPMFNSPFQISDTLQQAGVDIVSMANNHTLDRKEQAILNAIGYYEKIGLPYVGAYKDEEDRNKIRVLEKNGVKVAFLAFTYGTNGLTAPQGKEYLVNYIDKDRIRQEISKAKQQADVVVLSLHFGIEYQMNPNEEQKELAKFAVKKGADIILGHHPHVLQPAEWVEREDGTKGFVVYSLGNFLAAQKELDTLIGGILTLHIEKIERGDKISISIQNPSFIPTYISYKNWRDYSVIPMDQLTNRDLQGIEQKREQVKGHMAKWMPDLAFPPSG</sequence>
<dbReference type="Pfam" id="PF09587">
    <property type="entry name" value="PGA_cap"/>
    <property type="match status" value="1"/>
</dbReference>
<dbReference type="Gene3D" id="3.60.21.10">
    <property type="match status" value="1"/>
</dbReference>
<dbReference type="SMART" id="SM00854">
    <property type="entry name" value="PGA_cap"/>
    <property type="match status" value="1"/>
</dbReference>
<dbReference type="PANTHER" id="PTHR33393:SF12">
    <property type="entry name" value="CAPSULE BIOSYNTHESIS PROTEIN CAPA"/>
    <property type="match status" value="1"/>
</dbReference>
<evidence type="ECO:0000256" key="1">
    <source>
        <dbReference type="ARBA" id="ARBA00005662"/>
    </source>
</evidence>
<dbReference type="InterPro" id="IPR029052">
    <property type="entry name" value="Metallo-depent_PP-like"/>
</dbReference>
<dbReference type="RefSeq" id="WP_079940297.1">
    <property type="nucleotide sequence ID" value="NZ_CP019655.1"/>
</dbReference>
<gene>
    <name evidence="4" type="primary">capA</name>
    <name evidence="4" type="ORF">ERICIII_03531</name>
</gene>
<dbReference type="InterPro" id="IPR019079">
    <property type="entry name" value="Capsule_synth_CapA"/>
</dbReference>
<dbReference type="InterPro" id="IPR052169">
    <property type="entry name" value="CW_Biosynth-Accessory"/>
</dbReference>
<organism evidence="4 5">
    <name type="scientific">Paenibacillus larvae subsp. larvae</name>
    <dbReference type="NCBI Taxonomy" id="147375"/>
    <lineage>
        <taxon>Bacteria</taxon>
        <taxon>Bacillati</taxon>
        <taxon>Bacillota</taxon>
        <taxon>Bacilli</taxon>
        <taxon>Bacillales</taxon>
        <taxon>Paenibacillaceae</taxon>
        <taxon>Paenibacillus</taxon>
    </lineage>
</organism>
<evidence type="ECO:0000313" key="5">
    <source>
        <dbReference type="Proteomes" id="UP000239833"/>
    </source>
</evidence>
<dbReference type="PANTHER" id="PTHR33393">
    <property type="entry name" value="POLYGLUTAMINE SYNTHESIS ACCESSORY PROTEIN RV0574C-RELATED"/>
    <property type="match status" value="1"/>
</dbReference>
<feature type="compositionally biased region" description="Basic and acidic residues" evidence="2">
    <location>
        <begin position="34"/>
        <end position="43"/>
    </location>
</feature>
<dbReference type="Proteomes" id="UP000239833">
    <property type="component" value="Chromosome"/>
</dbReference>
<proteinExistence type="inferred from homology"/>
<feature type="domain" description="Capsule synthesis protein CapA" evidence="3">
    <location>
        <begin position="72"/>
        <end position="320"/>
    </location>
</feature>
<protein>
    <submittedName>
        <fullName evidence="4">PGA biosynthesis protein CapA</fullName>
    </submittedName>
</protein>
<evidence type="ECO:0000259" key="3">
    <source>
        <dbReference type="SMART" id="SM00854"/>
    </source>
</evidence>
<reference evidence="5" key="1">
    <citation type="submission" date="2017-02" db="EMBL/GenBank/DDBJ databases">
        <title>Delineation of Paenibacillus larvae strains originating from foulbrood outbreaks.</title>
        <authorList>
            <person name="Beims H."/>
            <person name="Bunk B."/>
            <person name="Sproeer C."/>
            <person name="Mohr K.I."/>
            <person name="Pradella S."/>
            <person name="Guenther G."/>
            <person name="Rohde M."/>
            <person name="von der Ohe W."/>
            <person name="Steinert M."/>
        </authorList>
    </citation>
    <scope>NUCLEOTIDE SEQUENCE [LARGE SCALE GENOMIC DNA]</scope>
    <source>
        <strain evidence="5">Eric_III</strain>
    </source>
</reference>
<dbReference type="SUPFAM" id="SSF56300">
    <property type="entry name" value="Metallo-dependent phosphatases"/>
    <property type="match status" value="1"/>
</dbReference>
<comment type="similarity">
    <text evidence="1">Belongs to the CapA family.</text>
</comment>
<evidence type="ECO:0000313" key="4">
    <source>
        <dbReference type="EMBL" id="AVF27641.1"/>
    </source>
</evidence>
<feature type="region of interest" description="Disordered" evidence="2">
    <location>
        <begin position="34"/>
        <end position="64"/>
    </location>
</feature>
<name>A0A2L1U411_9BACL</name>
<dbReference type="GeneID" id="64219960"/>
<dbReference type="CDD" id="cd07381">
    <property type="entry name" value="MPP_CapA"/>
    <property type="match status" value="1"/>
</dbReference>
<evidence type="ECO:0000256" key="2">
    <source>
        <dbReference type="SAM" id="MobiDB-lite"/>
    </source>
</evidence>
<dbReference type="STRING" id="147375.BXP28_10110"/>